<dbReference type="PANTHER" id="PTHR10151">
    <property type="entry name" value="ECTONUCLEOTIDE PYROPHOSPHATASE/PHOSPHODIESTERASE"/>
    <property type="match status" value="1"/>
</dbReference>
<dbReference type="Gene3D" id="3.30.1360.180">
    <property type="match status" value="1"/>
</dbReference>
<dbReference type="PANTHER" id="PTHR10151:SF120">
    <property type="entry name" value="BIS(5'-ADENOSYL)-TRIPHOSPHATASE"/>
    <property type="match status" value="1"/>
</dbReference>
<dbReference type="EMBL" id="CP092872">
    <property type="protein sequence ID" value="UYV73546.1"/>
    <property type="molecule type" value="Genomic_DNA"/>
</dbReference>
<evidence type="ECO:0000313" key="2">
    <source>
        <dbReference type="Proteomes" id="UP001235939"/>
    </source>
</evidence>
<accession>A0ABY6KZP7</accession>
<dbReference type="InterPro" id="IPR017850">
    <property type="entry name" value="Alkaline_phosphatase_core_sf"/>
</dbReference>
<name>A0ABY6KZP7_9ARAC</name>
<dbReference type="Gene3D" id="3.40.720.10">
    <property type="entry name" value="Alkaline Phosphatase, subunit A"/>
    <property type="match status" value="1"/>
</dbReference>
<organism evidence="1 2">
    <name type="scientific">Cordylochernes scorpioides</name>
    <dbReference type="NCBI Taxonomy" id="51811"/>
    <lineage>
        <taxon>Eukaryota</taxon>
        <taxon>Metazoa</taxon>
        <taxon>Ecdysozoa</taxon>
        <taxon>Arthropoda</taxon>
        <taxon>Chelicerata</taxon>
        <taxon>Arachnida</taxon>
        <taxon>Pseudoscorpiones</taxon>
        <taxon>Cheliferoidea</taxon>
        <taxon>Chernetidae</taxon>
        <taxon>Cordylochernes</taxon>
    </lineage>
</organism>
<evidence type="ECO:0000313" key="1">
    <source>
        <dbReference type="EMBL" id="UYV73546.1"/>
    </source>
</evidence>
<proteinExistence type="predicted"/>
<dbReference type="Proteomes" id="UP001235939">
    <property type="component" value="Chromosome 10"/>
</dbReference>
<protein>
    <submittedName>
        <fullName evidence="1">ENPP4</fullName>
    </submittedName>
</protein>
<keyword evidence="2" id="KW-1185">Reference proteome</keyword>
<dbReference type="Pfam" id="PF01663">
    <property type="entry name" value="Phosphodiest"/>
    <property type="match status" value="1"/>
</dbReference>
<gene>
    <name evidence="1" type="ORF">LAZ67_10004065</name>
</gene>
<dbReference type="CDD" id="cd16018">
    <property type="entry name" value="Enpp"/>
    <property type="match status" value="1"/>
</dbReference>
<dbReference type="SUPFAM" id="SSF53649">
    <property type="entry name" value="Alkaline phosphatase-like"/>
    <property type="match status" value="1"/>
</dbReference>
<reference evidence="1 2" key="1">
    <citation type="submission" date="2022-01" db="EMBL/GenBank/DDBJ databases">
        <title>A chromosomal length assembly of Cordylochernes scorpioides.</title>
        <authorList>
            <person name="Zeh D."/>
            <person name="Zeh J."/>
        </authorList>
    </citation>
    <scope>NUCLEOTIDE SEQUENCE [LARGE SCALE GENOMIC DNA]</scope>
    <source>
        <strain evidence="1">IN4F17</strain>
        <tissue evidence="1">Whole Body</tissue>
    </source>
</reference>
<sequence>MKFKINYIKSLILTCLYNFTSVRSKSAYPLLLVISFDGFRYDYLDKVKLPNFSELIRDGVRAQWMDNLFITKTLPNHFSIATGLFQESHGIVGNVMFDPVFNETFDFDNIDSKWWDNGLSWPIWVANQAAGKGRYSGGCLWPGTDVWYRSQKAHYTFMNEDSDWNHRVECVVAWLADPFQPANCVFLYFEEPDIAGHQHGPNSPEVLRQILRADRTLGYLLSLLRLKKLYEELNIIILSDHGMSEVPFENNVEMGAILPLDKVKVIGSTPIWQITPKKNQDIPTIHRLLKKRGSQEPMQVFLRSDIPEEYHYRNHRRVAPILAIAHLNYGLVSRKGPIPNNIFITAPNMEYKKESYMSIIVSNFDNVEMTNRLCGPGGQHGYPAENIEMKPLFVAHGPAFRRGFLAKPFRNIDLYPLMCHILNISVSPNNGSFEMVRHLLADTVSTFCVTARVCPRLFVEVES</sequence>
<dbReference type="InterPro" id="IPR002591">
    <property type="entry name" value="Phosphodiest/P_Trfase"/>
</dbReference>